<dbReference type="InterPro" id="IPR001633">
    <property type="entry name" value="EAL_dom"/>
</dbReference>
<evidence type="ECO:0000259" key="3">
    <source>
        <dbReference type="PROSITE" id="PS50887"/>
    </source>
</evidence>
<feature type="transmembrane region" description="Helical" evidence="1">
    <location>
        <begin position="167"/>
        <end position="188"/>
    </location>
</feature>
<dbReference type="AlphaFoldDB" id="A0A368NXL0"/>
<feature type="transmembrane region" description="Helical" evidence="1">
    <location>
        <begin position="118"/>
        <end position="137"/>
    </location>
</feature>
<dbReference type="InterPro" id="IPR000160">
    <property type="entry name" value="GGDEF_dom"/>
</dbReference>
<keyword evidence="1" id="KW-0812">Transmembrane</keyword>
<dbReference type="CDD" id="cd01948">
    <property type="entry name" value="EAL"/>
    <property type="match status" value="1"/>
</dbReference>
<feature type="transmembrane region" description="Helical" evidence="1">
    <location>
        <begin position="93"/>
        <end position="112"/>
    </location>
</feature>
<dbReference type="EMBL" id="QUSG01000009">
    <property type="protein sequence ID" value="KAA3525773.1"/>
    <property type="molecule type" value="Genomic_DNA"/>
</dbReference>
<name>A0A368NXL0_AGRVI</name>
<organism evidence="4 5">
    <name type="scientific">Agrobacterium vitis</name>
    <name type="common">Rhizobium vitis</name>
    <dbReference type="NCBI Taxonomy" id="373"/>
    <lineage>
        <taxon>Bacteria</taxon>
        <taxon>Pseudomonadati</taxon>
        <taxon>Pseudomonadota</taxon>
        <taxon>Alphaproteobacteria</taxon>
        <taxon>Hyphomicrobiales</taxon>
        <taxon>Rhizobiaceae</taxon>
        <taxon>Rhizobium/Agrobacterium group</taxon>
        <taxon>Agrobacterium</taxon>
    </lineage>
</organism>
<dbReference type="SMART" id="SM00267">
    <property type="entry name" value="GGDEF"/>
    <property type="match status" value="1"/>
</dbReference>
<sequence>MFSETADQKAFLLSSAHKARASMTLRGSGAAAVYNVMAGLSTSILLLAEANDVSVVIGWMIALAVATLFRFLLSRHLQHRHYASSNPDDVLRLMCITACLQGIVWALLPTAAVDMDLLGRNASILVVIGGLVATAMFRQAGTSQVAFSYCIPMILAILWNFSIHGGIIATVSTFNFIVLAIFMSHLLLKADRTFMESEMAKLSNQAATQSLTIAHEDIQHKNLRLEVLANGDPVTGLFNRIYFNGRLAGEIAAAKVGRREIGLLLVNVDRFKLLNDAFGHRGGDQFLAILGQRLKNAAGADAVTARISGDEFAILLRSGDVRQDCRALAETVIAASMVPIIVHGTQVTPGLSAGIAFFPDHAEDGDGLFTCASMALSDAKRDGRRQLREFDHQIKQRIDRQRRIEQDLPAALRDCSLETWFQPQIDLATGQIVGFEALVRWFHPEFGAIAPPEIVNAAQAMQMCEALTGFVTENICRLLNRLKELGLSETTVALNVSPREFALYDVSVMLDRITTAYGVNRSLLEVEITEETILDPAVAGEQLTRLENSGYKLTVDDFGMGYSSLAYLISLKITRLKIDRSFVTGMSGSPKNKALVVALVGLGRALGVDIVAEGVETVADTRTLTEIGCTIGQGYYFSRPMPADMLPKWLDSKKKQLSEKKSRRAVA</sequence>
<feature type="domain" description="EAL" evidence="2">
    <location>
        <begin position="401"/>
        <end position="654"/>
    </location>
</feature>
<dbReference type="SUPFAM" id="SSF55073">
    <property type="entry name" value="Nucleotide cyclase"/>
    <property type="match status" value="1"/>
</dbReference>
<comment type="caution">
    <text evidence="4">The sequence shown here is derived from an EMBL/GenBank/DDBJ whole genome shotgun (WGS) entry which is preliminary data.</text>
</comment>
<dbReference type="Pfam" id="PF00990">
    <property type="entry name" value="GGDEF"/>
    <property type="match status" value="1"/>
</dbReference>
<dbReference type="InterPro" id="IPR043128">
    <property type="entry name" value="Rev_trsase/Diguanyl_cyclase"/>
</dbReference>
<dbReference type="SUPFAM" id="SSF141868">
    <property type="entry name" value="EAL domain-like"/>
    <property type="match status" value="1"/>
</dbReference>
<dbReference type="Gene3D" id="3.20.20.450">
    <property type="entry name" value="EAL domain"/>
    <property type="match status" value="1"/>
</dbReference>
<gene>
    <name evidence="4" type="ORF">DXT89_17085</name>
</gene>
<dbReference type="Proteomes" id="UP000436911">
    <property type="component" value="Unassembled WGS sequence"/>
</dbReference>
<keyword evidence="1" id="KW-1133">Transmembrane helix</keyword>
<feature type="transmembrane region" description="Helical" evidence="1">
    <location>
        <begin position="53"/>
        <end position="73"/>
    </location>
</feature>
<dbReference type="Gene3D" id="3.30.70.270">
    <property type="match status" value="1"/>
</dbReference>
<dbReference type="InterPro" id="IPR035919">
    <property type="entry name" value="EAL_sf"/>
</dbReference>
<dbReference type="NCBIfam" id="TIGR00254">
    <property type="entry name" value="GGDEF"/>
    <property type="match status" value="1"/>
</dbReference>
<dbReference type="PROSITE" id="PS50883">
    <property type="entry name" value="EAL"/>
    <property type="match status" value="1"/>
</dbReference>
<reference evidence="4 5" key="1">
    <citation type="submission" date="2018-08" db="EMBL/GenBank/DDBJ databases">
        <title>Genome sequencing of Agrobacterium vitis strain ICMP 10754.</title>
        <authorList>
            <person name="Visnovsky S.B."/>
            <person name="Pitman A.R."/>
        </authorList>
    </citation>
    <scope>NUCLEOTIDE SEQUENCE [LARGE SCALE GENOMIC DNA]</scope>
    <source>
        <strain evidence="4 5">ICMP 10754</strain>
    </source>
</reference>
<dbReference type="CDD" id="cd01949">
    <property type="entry name" value="GGDEF"/>
    <property type="match status" value="1"/>
</dbReference>
<feature type="transmembrane region" description="Helical" evidence="1">
    <location>
        <begin position="27"/>
        <end position="47"/>
    </location>
</feature>
<dbReference type="InterPro" id="IPR052155">
    <property type="entry name" value="Biofilm_reg_signaling"/>
</dbReference>
<dbReference type="InterPro" id="IPR029787">
    <property type="entry name" value="Nucleotide_cyclase"/>
</dbReference>
<protein>
    <submittedName>
        <fullName evidence="4">EAL domain-containing protein</fullName>
    </submittedName>
</protein>
<evidence type="ECO:0000313" key="5">
    <source>
        <dbReference type="Proteomes" id="UP000436911"/>
    </source>
</evidence>
<dbReference type="PROSITE" id="PS50887">
    <property type="entry name" value="GGDEF"/>
    <property type="match status" value="1"/>
</dbReference>
<dbReference type="SMART" id="SM00052">
    <property type="entry name" value="EAL"/>
    <property type="match status" value="1"/>
</dbReference>
<dbReference type="PANTHER" id="PTHR44757">
    <property type="entry name" value="DIGUANYLATE CYCLASE DGCP"/>
    <property type="match status" value="1"/>
</dbReference>
<feature type="domain" description="GGDEF" evidence="3">
    <location>
        <begin position="259"/>
        <end position="392"/>
    </location>
</feature>
<evidence type="ECO:0000313" key="4">
    <source>
        <dbReference type="EMBL" id="KAA3525773.1"/>
    </source>
</evidence>
<accession>A0A368NXL0</accession>
<dbReference type="PANTHER" id="PTHR44757:SF2">
    <property type="entry name" value="BIOFILM ARCHITECTURE MAINTENANCE PROTEIN MBAA"/>
    <property type="match status" value="1"/>
</dbReference>
<dbReference type="Pfam" id="PF00563">
    <property type="entry name" value="EAL"/>
    <property type="match status" value="1"/>
</dbReference>
<evidence type="ECO:0000256" key="1">
    <source>
        <dbReference type="SAM" id="Phobius"/>
    </source>
</evidence>
<evidence type="ECO:0000259" key="2">
    <source>
        <dbReference type="PROSITE" id="PS50883"/>
    </source>
</evidence>
<proteinExistence type="predicted"/>
<keyword evidence="1" id="KW-0472">Membrane</keyword>